<feature type="compositionally biased region" description="Low complexity" evidence="1">
    <location>
        <begin position="1"/>
        <end position="19"/>
    </location>
</feature>
<evidence type="ECO:0000259" key="2">
    <source>
        <dbReference type="Pfam" id="PF22943"/>
    </source>
</evidence>
<protein>
    <recommendedName>
        <fullName evidence="2">Helix-turn-helix domain-containing protein</fullName>
    </recommendedName>
</protein>
<dbReference type="OrthoDB" id="4085451at2759"/>
<feature type="domain" description="Helix-turn-helix" evidence="2">
    <location>
        <begin position="153"/>
        <end position="197"/>
    </location>
</feature>
<dbReference type="EMBL" id="GG700653">
    <property type="protein sequence ID" value="EGD89272.1"/>
    <property type="molecule type" value="Genomic_DNA"/>
</dbReference>
<dbReference type="GeneID" id="10372507"/>
<feature type="compositionally biased region" description="Polar residues" evidence="1">
    <location>
        <begin position="88"/>
        <end position="112"/>
    </location>
</feature>
<sequence>MGTSASKPARAAASAASRRQYPLRPSPSTTSTPTASPPQPQPQAPTANRANTQGQEKASTTRSEAIDLDARDPDFAASLRSIGPVTPTPTLSRSSTFNQPRGQNVSPPTSGAISEEVKANPSLLTLMSRTRISAEAEADMESLGRKGHGGRRFVDVVSLKQIISMRDTQGVSEEVIETQFGLKKGTLANLGPKGVVTGCTIMLTL</sequence>
<dbReference type="OMA" id="QFDPRRN"/>
<keyword evidence="4" id="KW-1185">Reference proteome</keyword>
<dbReference type="InterPro" id="IPR054448">
    <property type="entry name" value="HTH_put_ascomycetes"/>
</dbReference>
<evidence type="ECO:0000313" key="4">
    <source>
        <dbReference type="Proteomes" id="UP000008864"/>
    </source>
</evidence>
<dbReference type="Pfam" id="PF22943">
    <property type="entry name" value="HTH_68"/>
    <property type="match status" value="1"/>
</dbReference>
<dbReference type="HOGENOM" id="CLU_087328_0_0_1"/>
<gene>
    <name evidence="3" type="ORF">TERG_05515</name>
</gene>
<feature type="region of interest" description="Disordered" evidence="1">
    <location>
        <begin position="1"/>
        <end position="113"/>
    </location>
</feature>
<proteinExistence type="predicted"/>
<dbReference type="InParanoid" id="F2SSR2"/>
<feature type="compositionally biased region" description="Polar residues" evidence="1">
    <location>
        <begin position="48"/>
        <end position="63"/>
    </location>
</feature>
<feature type="compositionally biased region" description="Basic and acidic residues" evidence="1">
    <location>
        <begin position="64"/>
        <end position="74"/>
    </location>
</feature>
<evidence type="ECO:0000313" key="3">
    <source>
        <dbReference type="EMBL" id="EGD89272.1"/>
    </source>
</evidence>
<dbReference type="Proteomes" id="UP000008864">
    <property type="component" value="Unassembled WGS sequence"/>
</dbReference>
<accession>F2SSR2</accession>
<organism evidence="3 4">
    <name type="scientific">Trichophyton rubrum (strain ATCC MYA-4607 / CBS 118892)</name>
    <name type="common">Athlete's foot fungus</name>
    <dbReference type="NCBI Taxonomy" id="559305"/>
    <lineage>
        <taxon>Eukaryota</taxon>
        <taxon>Fungi</taxon>
        <taxon>Dikarya</taxon>
        <taxon>Ascomycota</taxon>
        <taxon>Pezizomycotina</taxon>
        <taxon>Eurotiomycetes</taxon>
        <taxon>Eurotiomycetidae</taxon>
        <taxon>Onygenales</taxon>
        <taxon>Arthrodermataceae</taxon>
        <taxon>Trichophyton</taxon>
    </lineage>
</organism>
<name>F2SSR2_TRIRC</name>
<dbReference type="AlphaFoldDB" id="F2SSR2"/>
<dbReference type="STRING" id="559305.F2SSR2"/>
<dbReference type="VEuPathDB" id="FungiDB:TERG_05515"/>
<dbReference type="eggNOG" id="ENOG502SEWH">
    <property type="taxonomic scope" value="Eukaryota"/>
</dbReference>
<evidence type="ECO:0000256" key="1">
    <source>
        <dbReference type="SAM" id="MobiDB-lite"/>
    </source>
</evidence>
<reference evidence="4" key="1">
    <citation type="journal article" date="2012" name="MBio">
        <title>Comparative genome analysis of Trichophyton rubrum and related dermatophytes reveals candidate genes involved in infection.</title>
        <authorList>
            <person name="Martinez D.A."/>
            <person name="Oliver B.G."/>
            <person name="Graeser Y."/>
            <person name="Goldberg J.M."/>
            <person name="Li W."/>
            <person name="Martinez-Rossi N.M."/>
            <person name="Monod M."/>
            <person name="Shelest E."/>
            <person name="Barton R.C."/>
            <person name="Birch E."/>
            <person name="Brakhage A.A."/>
            <person name="Chen Z."/>
            <person name="Gurr S.J."/>
            <person name="Heiman D."/>
            <person name="Heitman J."/>
            <person name="Kosti I."/>
            <person name="Rossi A."/>
            <person name="Saif S."/>
            <person name="Samalova M."/>
            <person name="Saunders C.W."/>
            <person name="Shea T."/>
            <person name="Summerbell R.C."/>
            <person name="Xu J."/>
            <person name="Young S."/>
            <person name="Zeng Q."/>
            <person name="Birren B.W."/>
            <person name="Cuomo C.A."/>
            <person name="White T.C."/>
        </authorList>
    </citation>
    <scope>NUCLEOTIDE SEQUENCE [LARGE SCALE GENOMIC DNA]</scope>
    <source>
        <strain evidence="4">ATCC MYA-4607 / CBS 118892</strain>
    </source>
</reference>
<dbReference type="RefSeq" id="XP_003233641.1">
    <property type="nucleotide sequence ID" value="XM_003233593.1"/>
</dbReference>